<feature type="compositionally biased region" description="Low complexity" evidence="1">
    <location>
        <begin position="173"/>
        <end position="189"/>
    </location>
</feature>
<name>A0A1M6FS63_9ACTN</name>
<dbReference type="EMBL" id="FQZK01000003">
    <property type="protein sequence ID" value="SHJ00541.1"/>
    <property type="molecule type" value="Genomic_DNA"/>
</dbReference>
<evidence type="ECO:0000256" key="2">
    <source>
        <dbReference type="SAM" id="Phobius"/>
    </source>
</evidence>
<evidence type="ECO:0000313" key="3">
    <source>
        <dbReference type="EMBL" id="SHJ00541.1"/>
    </source>
</evidence>
<dbReference type="RefSeq" id="WP_073376763.1">
    <property type="nucleotide sequence ID" value="NZ_FQZK01000003.1"/>
</dbReference>
<evidence type="ECO:0000313" key="4">
    <source>
        <dbReference type="Proteomes" id="UP000184452"/>
    </source>
</evidence>
<gene>
    <name evidence="3" type="ORF">SAMN05421803_103131</name>
</gene>
<accession>A0A1M6FS63</accession>
<organism evidence="3 4">
    <name type="scientific">Nocardiopsis flavescens</name>
    <dbReference type="NCBI Taxonomy" id="758803"/>
    <lineage>
        <taxon>Bacteria</taxon>
        <taxon>Bacillati</taxon>
        <taxon>Actinomycetota</taxon>
        <taxon>Actinomycetes</taxon>
        <taxon>Streptosporangiales</taxon>
        <taxon>Nocardiopsidaceae</taxon>
        <taxon>Nocardiopsis</taxon>
    </lineage>
</organism>
<dbReference type="STRING" id="758803.SAMN05421803_103131"/>
<keyword evidence="2" id="KW-0472">Membrane</keyword>
<evidence type="ECO:0000256" key="1">
    <source>
        <dbReference type="SAM" id="MobiDB-lite"/>
    </source>
</evidence>
<feature type="compositionally biased region" description="Pro residues" evidence="1">
    <location>
        <begin position="144"/>
        <end position="164"/>
    </location>
</feature>
<feature type="transmembrane region" description="Helical" evidence="2">
    <location>
        <begin position="21"/>
        <end position="39"/>
    </location>
</feature>
<sequence>MANGTVARSTARFLEHRHVTRAGMSRIAVMVSVGAAVWFTRPDTVGGLAGSALLVAVLFCDSVRDRMRAGRRDALTLWLVAMLSQLREYIVYLGLAVGAVLAGIAGAWGWAAGALVALALRDALLVAREASPAPPRPARRRGPVPAPRGGPPAPAAAGPVPPPATGGHDRDTAAAPSRLRSARAGARTAPGEEPCPGPRAGGSGRPRVQAPPALRRAPAADLARRLLVFPQPVRFLAIAVTATLWDPRISFVTLIVGCAVAITTALVDPATAHGGRR</sequence>
<keyword evidence="2" id="KW-1133">Transmembrane helix</keyword>
<reference evidence="3 4" key="1">
    <citation type="submission" date="2016-11" db="EMBL/GenBank/DDBJ databases">
        <authorList>
            <person name="Jaros S."/>
            <person name="Januszkiewicz K."/>
            <person name="Wedrychowicz H."/>
        </authorList>
    </citation>
    <scope>NUCLEOTIDE SEQUENCE [LARGE SCALE GENOMIC DNA]</scope>
    <source>
        <strain evidence="3 4">CGMCC 4.5723</strain>
    </source>
</reference>
<feature type="transmembrane region" description="Helical" evidence="2">
    <location>
        <begin position="45"/>
        <end position="63"/>
    </location>
</feature>
<feature type="transmembrane region" description="Helical" evidence="2">
    <location>
        <begin position="99"/>
        <end position="120"/>
    </location>
</feature>
<keyword evidence="2" id="KW-0812">Transmembrane</keyword>
<dbReference type="OrthoDB" id="3430447at2"/>
<evidence type="ECO:0008006" key="5">
    <source>
        <dbReference type="Google" id="ProtNLM"/>
    </source>
</evidence>
<proteinExistence type="predicted"/>
<dbReference type="AlphaFoldDB" id="A0A1M6FS63"/>
<feature type="region of interest" description="Disordered" evidence="1">
    <location>
        <begin position="131"/>
        <end position="212"/>
    </location>
</feature>
<keyword evidence="4" id="KW-1185">Reference proteome</keyword>
<dbReference type="Proteomes" id="UP000184452">
    <property type="component" value="Unassembled WGS sequence"/>
</dbReference>
<protein>
    <recommendedName>
        <fullName evidence="5">CDP-alcohol phosphatidyltransferase</fullName>
    </recommendedName>
</protein>